<accession>A0A3B5QBN0</accession>
<feature type="compositionally biased region" description="Polar residues" evidence="8">
    <location>
        <begin position="74"/>
        <end position="83"/>
    </location>
</feature>
<comment type="catalytic activity">
    <reaction evidence="7">
        <text>a D-aminoacyl-tRNA + H2O = a tRNA + a D-alpha-amino acid + H(+)</text>
        <dbReference type="Rhea" id="RHEA:13953"/>
        <dbReference type="Rhea" id="RHEA-COMP:10123"/>
        <dbReference type="Rhea" id="RHEA-COMP:10124"/>
        <dbReference type="ChEBI" id="CHEBI:15377"/>
        <dbReference type="ChEBI" id="CHEBI:15378"/>
        <dbReference type="ChEBI" id="CHEBI:59871"/>
        <dbReference type="ChEBI" id="CHEBI:78442"/>
        <dbReference type="ChEBI" id="CHEBI:79333"/>
        <dbReference type="EC" id="3.1.1.96"/>
    </reaction>
</comment>
<evidence type="ECO:0000256" key="1">
    <source>
        <dbReference type="ARBA" id="ARBA00004496"/>
    </source>
</evidence>
<dbReference type="GO" id="GO:0051500">
    <property type="term" value="F:D-tyrosyl-tRNA(Tyr) deacylase activity"/>
    <property type="evidence" value="ECO:0007669"/>
    <property type="project" value="TreeGrafter"/>
</dbReference>
<dbReference type="Gene3D" id="3.50.80.10">
    <property type="entry name" value="D-tyrosyl-tRNA(Tyr) deacylase"/>
    <property type="match status" value="1"/>
</dbReference>
<evidence type="ECO:0000256" key="2">
    <source>
        <dbReference type="ARBA" id="ARBA00011738"/>
    </source>
</evidence>
<keyword evidence="4" id="KW-0963">Cytoplasm</keyword>
<dbReference type="EC" id="3.1.1.96" evidence="3"/>
<protein>
    <recommendedName>
        <fullName evidence="3">D-aminoacyl-tRNA deacylase</fullName>
        <ecNumber evidence="3">3.1.1.96</ecNumber>
    </recommendedName>
</protein>
<dbReference type="Pfam" id="PF02580">
    <property type="entry name" value="Tyr_Deacylase"/>
    <property type="match status" value="1"/>
</dbReference>
<evidence type="ECO:0000313" key="9">
    <source>
        <dbReference type="Ensembl" id="ENSXMAP00000027659.1"/>
    </source>
</evidence>
<keyword evidence="5" id="KW-0378">Hydrolase</keyword>
<evidence type="ECO:0000256" key="3">
    <source>
        <dbReference type="ARBA" id="ARBA00013056"/>
    </source>
</evidence>
<keyword evidence="10" id="KW-1185">Reference proteome</keyword>
<reference evidence="10" key="1">
    <citation type="submission" date="2012-01" db="EMBL/GenBank/DDBJ databases">
        <authorList>
            <person name="Walter R."/>
            <person name="Schartl M."/>
            <person name="Warren W."/>
        </authorList>
    </citation>
    <scope>NUCLEOTIDE SEQUENCE [LARGE SCALE GENOMIC DNA]</scope>
    <source>
        <strain evidence="10">JP 163 A</strain>
    </source>
</reference>
<comment type="catalytic activity">
    <reaction evidence="6">
        <text>glycyl-tRNA(Ala) + H2O = tRNA(Ala) + glycine + H(+)</text>
        <dbReference type="Rhea" id="RHEA:53744"/>
        <dbReference type="Rhea" id="RHEA-COMP:9657"/>
        <dbReference type="Rhea" id="RHEA-COMP:13640"/>
        <dbReference type="ChEBI" id="CHEBI:15377"/>
        <dbReference type="ChEBI" id="CHEBI:15378"/>
        <dbReference type="ChEBI" id="CHEBI:57305"/>
        <dbReference type="ChEBI" id="CHEBI:78442"/>
        <dbReference type="ChEBI" id="CHEBI:78522"/>
        <dbReference type="EC" id="3.1.1.96"/>
    </reaction>
</comment>
<dbReference type="GeneTree" id="ENSGT00940000153431"/>
<reference evidence="10" key="2">
    <citation type="journal article" date="2013" name="Nat. Genet.">
        <title>The genome of the platyfish, Xiphophorus maculatus, provides insights into evolutionary adaptation and several complex traits.</title>
        <authorList>
            <person name="Schartl M."/>
            <person name="Walter R.B."/>
            <person name="Shen Y."/>
            <person name="Garcia T."/>
            <person name="Catchen J."/>
            <person name="Amores A."/>
            <person name="Braasch I."/>
            <person name="Chalopin D."/>
            <person name="Volff J.N."/>
            <person name="Lesch K.P."/>
            <person name="Bisazza A."/>
            <person name="Minx P."/>
            <person name="Hillier L."/>
            <person name="Wilson R.K."/>
            <person name="Fuerstenberg S."/>
            <person name="Boore J."/>
            <person name="Searle S."/>
            <person name="Postlethwait J.H."/>
            <person name="Warren W.C."/>
        </authorList>
    </citation>
    <scope>NUCLEOTIDE SEQUENCE [LARGE SCALE GENOMIC DNA]</scope>
    <source>
        <strain evidence="10">JP 163 A</strain>
    </source>
</reference>
<dbReference type="OMA" id="RMQYKDR"/>
<dbReference type="AlphaFoldDB" id="A0A3B5QBN0"/>
<comment type="subcellular location">
    <subcellularLocation>
        <location evidence="1">Cytoplasm</location>
    </subcellularLocation>
</comment>
<dbReference type="InterPro" id="IPR023509">
    <property type="entry name" value="DTD-like_sf"/>
</dbReference>
<evidence type="ECO:0000256" key="8">
    <source>
        <dbReference type="SAM" id="MobiDB-lite"/>
    </source>
</evidence>
<proteinExistence type="predicted"/>
<dbReference type="Proteomes" id="UP000002852">
    <property type="component" value="Unassembled WGS sequence"/>
</dbReference>
<evidence type="ECO:0000256" key="6">
    <source>
        <dbReference type="ARBA" id="ARBA00047676"/>
    </source>
</evidence>
<organism evidence="9 10">
    <name type="scientific">Xiphophorus maculatus</name>
    <name type="common">Southern platyfish</name>
    <name type="synonym">Platypoecilus maculatus</name>
    <dbReference type="NCBI Taxonomy" id="8083"/>
    <lineage>
        <taxon>Eukaryota</taxon>
        <taxon>Metazoa</taxon>
        <taxon>Chordata</taxon>
        <taxon>Craniata</taxon>
        <taxon>Vertebrata</taxon>
        <taxon>Euteleostomi</taxon>
        <taxon>Actinopterygii</taxon>
        <taxon>Neopterygii</taxon>
        <taxon>Teleostei</taxon>
        <taxon>Neoteleostei</taxon>
        <taxon>Acanthomorphata</taxon>
        <taxon>Ovalentaria</taxon>
        <taxon>Atherinomorphae</taxon>
        <taxon>Cyprinodontiformes</taxon>
        <taxon>Poeciliidae</taxon>
        <taxon>Poeciliinae</taxon>
        <taxon>Xiphophorus</taxon>
    </lineage>
</organism>
<dbReference type="Ensembl" id="ENSXMAT00000029907.1">
    <property type="protein sequence ID" value="ENSXMAP00000027659.1"/>
    <property type="gene ID" value="ENSXMAG00000026530.1"/>
</dbReference>
<comment type="subunit">
    <text evidence="2">Homodimer.</text>
</comment>
<reference evidence="9" key="3">
    <citation type="submission" date="2025-08" db="UniProtKB">
        <authorList>
            <consortium name="Ensembl"/>
        </authorList>
    </citation>
    <scope>IDENTIFICATION</scope>
    <source>
        <strain evidence="9">JP 163 A</strain>
    </source>
</reference>
<dbReference type="GO" id="GO:0005737">
    <property type="term" value="C:cytoplasm"/>
    <property type="evidence" value="ECO:0007669"/>
    <property type="project" value="UniProtKB-SubCell"/>
</dbReference>
<dbReference type="PANTHER" id="PTHR10472">
    <property type="entry name" value="D-TYROSYL-TRNA TYR DEACYLASE"/>
    <property type="match status" value="1"/>
</dbReference>
<reference evidence="9" key="4">
    <citation type="submission" date="2025-09" db="UniProtKB">
        <authorList>
            <consortium name="Ensembl"/>
        </authorList>
    </citation>
    <scope>IDENTIFICATION</scope>
    <source>
        <strain evidence="9">JP 163 A</strain>
    </source>
</reference>
<evidence type="ECO:0000256" key="5">
    <source>
        <dbReference type="ARBA" id="ARBA00022801"/>
    </source>
</evidence>
<feature type="region of interest" description="Disordered" evidence="8">
    <location>
        <begin position="73"/>
        <end position="99"/>
    </location>
</feature>
<evidence type="ECO:0000313" key="10">
    <source>
        <dbReference type="Proteomes" id="UP000002852"/>
    </source>
</evidence>
<dbReference type="InParanoid" id="A0A3B5QBN0"/>
<dbReference type="SUPFAM" id="SSF69500">
    <property type="entry name" value="DTD-like"/>
    <property type="match status" value="1"/>
</dbReference>
<evidence type="ECO:0000256" key="4">
    <source>
        <dbReference type="ARBA" id="ARBA00022490"/>
    </source>
</evidence>
<evidence type="ECO:0000256" key="7">
    <source>
        <dbReference type="ARBA" id="ARBA00048018"/>
    </source>
</evidence>
<feature type="region of interest" description="Disordered" evidence="8">
    <location>
        <begin position="112"/>
        <end position="161"/>
    </location>
</feature>
<sequence length="376" mass="41453">MSVETPPFPVSSSILPPNPQPRIPILIHLKTPCQLQNKASIILQPRIPNSTLVARMWPNKMMTTVHSDTFRSCDVQSSNQSLSKEPAEPKDPKGTISSENSINVHHFIKEQSTAGPSLVEPHPTSEQTQKNSHGQKTKKSRDSQSQRLHQCSAKRKRGIQGDSFLQGSSSCGLEPVVAPSSKPWPVFTIANSAVAQGAQLPPKVDGPPVHQKSKSLQARTIIQQCSQAKVKVRPAVDGADADWVQIEQGLVVYVCFFQGATEEVTHEMANKFMSTKVFRKDRHTVSVLDLPGSVLLVPQDSLVGEPLVNRRMQYKDRCEPWLGAQLFSSLVGACRQLMSESAKCTKEGMKVEHGVYGQKQEISIRSLEPLSLLLEF</sequence>
<dbReference type="PANTHER" id="PTHR10472:SF1">
    <property type="entry name" value="D-AMINOACYL-TRNA DEACYLASE 2"/>
    <property type="match status" value="1"/>
</dbReference>
<dbReference type="InterPro" id="IPR003732">
    <property type="entry name" value="Daa-tRNA_deacyls_DTD"/>
</dbReference>
<name>A0A3B5QBN0_XIPMA</name>
<dbReference type="STRING" id="8083.ENSXMAP00000027659"/>